<evidence type="ECO:0000259" key="10">
    <source>
        <dbReference type="PROSITE" id="PS50287"/>
    </source>
</evidence>
<keyword evidence="4" id="KW-0677">Repeat</keyword>
<sequence length="563" mass="60305">RPGSPFWVDNIKCGVYDESLWQCPSSPWGENSCETTDTARITCTGPKKDITPGDPSSQQELQCPEPRRRTPVTQPPPSLSIPAVAFVVLGALLFLLLVVLGVLVSQNRGLRRALSKGDHAPLHEAVYEEIEYKLAREGTYSAPRWGSVLSEDPPSGYENVPDSEGHSLSGKGVELSVDVGGGALWSSQWAYGGCWELGDAAENYDDIISADQLPGSAEGELLKGDALEHYDDVITEEQSPGDHVPEDTEQNYDDAVTLHWSQEGESILAPEGPPAPDGMDYDDQAADEEPLHVEDEGSEDAEDEGDPALHHPAPPSGKAPTHPAALRPVPSPPTQQTAPLQPSTAGAPGTEPEVNRSAEGQTGSWATGTCGEEGRRARQAVDCSPTRGQAPPPLPFPSPGQADEGPFPGNLSPEVRASKYSVYPALQLLHARPGLRDWGPATGPIWLDKVGCVGNETSLWECPPAEWGQTDCGHKQDVMVLCSEYKQLRLRQGDDTRVCSGLAEVFYNGTWGSVCGNGMTGDTATVICRQFGCGRSKSFEQITTSLPSGSPFWIDSIKCGVYD</sequence>
<feature type="disulfide bond" evidence="7">
    <location>
        <begin position="13"/>
        <end position="23"/>
    </location>
</feature>
<evidence type="ECO:0000313" key="12">
    <source>
        <dbReference type="Proteomes" id="UP000824540"/>
    </source>
</evidence>
<keyword evidence="9" id="KW-0472">Membrane</keyword>
<dbReference type="EMBL" id="JAFBMS010000091">
    <property type="protein sequence ID" value="KAG9337279.1"/>
    <property type="molecule type" value="Genomic_DNA"/>
</dbReference>
<dbReference type="Proteomes" id="UP000824540">
    <property type="component" value="Unassembled WGS sequence"/>
</dbReference>
<comment type="caution">
    <text evidence="11">The sequence shown here is derived from an EMBL/GenBank/DDBJ whole genome shotgun (WGS) entry which is preliminary data.</text>
</comment>
<keyword evidence="3" id="KW-0732">Signal</keyword>
<comment type="subcellular location">
    <subcellularLocation>
        <location evidence="1">Secreted</location>
    </subcellularLocation>
</comment>
<feature type="region of interest" description="Disordered" evidence="8">
    <location>
        <begin position="290"/>
        <end position="413"/>
    </location>
</feature>
<dbReference type="GO" id="GO:0004252">
    <property type="term" value="F:serine-type endopeptidase activity"/>
    <property type="evidence" value="ECO:0007669"/>
    <property type="project" value="TreeGrafter"/>
</dbReference>
<dbReference type="SMART" id="SM00202">
    <property type="entry name" value="SR"/>
    <property type="match status" value="2"/>
</dbReference>
<evidence type="ECO:0000256" key="1">
    <source>
        <dbReference type="ARBA" id="ARBA00004613"/>
    </source>
</evidence>
<protein>
    <recommendedName>
        <fullName evidence="10">SRCR domain-containing protein</fullName>
    </recommendedName>
</protein>
<feature type="transmembrane region" description="Helical" evidence="9">
    <location>
        <begin position="79"/>
        <end position="104"/>
    </location>
</feature>
<keyword evidence="6" id="KW-0325">Glycoprotein</keyword>
<dbReference type="GO" id="GO:0031638">
    <property type="term" value="P:zymogen activation"/>
    <property type="evidence" value="ECO:0007669"/>
    <property type="project" value="TreeGrafter"/>
</dbReference>
<dbReference type="PANTHER" id="PTHR48071:SF15">
    <property type="entry name" value="SRCR DOMAIN-CONTAINING PROTEIN"/>
    <property type="match status" value="1"/>
</dbReference>
<feature type="compositionally biased region" description="Acidic residues" evidence="8">
    <location>
        <begin position="296"/>
        <end position="306"/>
    </location>
</feature>
<evidence type="ECO:0000256" key="5">
    <source>
        <dbReference type="ARBA" id="ARBA00023157"/>
    </source>
</evidence>
<evidence type="ECO:0000256" key="8">
    <source>
        <dbReference type="SAM" id="MobiDB-lite"/>
    </source>
</evidence>
<proteinExistence type="predicted"/>
<feature type="domain" description="SRCR" evidence="10">
    <location>
        <begin position="442"/>
        <end position="483"/>
    </location>
</feature>
<feature type="region of interest" description="Disordered" evidence="8">
    <location>
        <begin position="45"/>
        <end position="76"/>
    </location>
</feature>
<evidence type="ECO:0000256" key="7">
    <source>
        <dbReference type="PROSITE-ProRule" id="PRU00196"/>
    </source>
</evidence>
<organism evidence="11 12">
    <name type="scientific">Albula glossodonta</name>
    <name type="common">roundjaw bonefish</name>
    <dbReference type="NCBI Taxonomy" id="121402"/>
    <lineage>
        <taxon>Eukaryota</taxon>
        <taxon>Metazoa</taxon>
        <taxon>Chordata</taxon>
        <taxon>Craniata</taxon>
        <taxon>Vertebrata</taxon>
        <taxon>Euteleostomi</taxon>
        <taxon>Actinopterygii</taxon>
        <taxon>Neopterygii</taxon>
        <taxon>Teleostei</taxon>
        <taxon>Albuliformes</taxon>
        <taxon>Albulidae</taxon>
        <taxon>Albula</taxon>
    </lineage>
</organism>
<gene>
    <name evidence="11" type="ORF">JZ751_029565</name>
</gene>
<evidence type="ECO:0000256" key="3">
    <source>
        <dbReference type="ARBA" id="ARBA00022729"/>
    </source>
</evidence>
<dbReference type="GO" id="GO:0005615">
    <property type="term" value="C:extracellular space"/>
    <property type="evidence" value="ECO:0007669"/>
    <property type="project" value="TreeGrafter"/>
</dbReference>
<dbReference type="OrthoDB" id="536948at2759"/>
<feature type="compositionally biased region" description="Polar residues" evidence="8">
    <location>
        <begin position="334"/>
        <end position="344"/>
    </location>
</feature>
<dbReference type="Gene3D" id="3.10.250.10">
    <property type="entry name" value="SRCR-like domain"/>
    <property type="match status" value="3"/>
</dbReference>
<keyword evidence="2" id="KW-0964">Secreted</keyword>
<dbReference type="SUPFAM" id="SSF56487">
    <property type="entry name" value="SRCR-like"/>
    <property type="match status" value="3"/>
</dbReference>
<dbReference type="PANTHER" id="PTHR48071">
    <property type="entry name" value="SRCR DOMAIN-CONTAINING PROTEIN"/>
    <property type="match status" value="1"/>
</dbReference>
<feature type="disulfide bond" evidence="7">
    <location>
        <begin position="452"/>
        <end position="462"/>
    </location>
</feature>
<dbReference type="InterPro" id="IPR001190">
    <property type="entry name" value="SRCR"/>
</dbReference>
<dbReference type="GO" id="GO:0005886">
    <property type="term" value="C:plasma membrane"/>
    <property type="evidence" value="ECO:0007669"/>
    <property type="project" value="TreeGrafter"/>
</dbReference>
<name>A0A8T2NAE2_9TELE</name>
<dbReference type="Pfam" id="PF00530">
    <property type="entry name" value="SRCR"/>
    <property type="match status" value="3"/>
</dbReference>
<keyword evidence="12" id="KW-1185">Reference proteome</keyword>
<feature type="domain" description="SRCR" evidence="10">
    <location>
        <begin position="488"/>
        <end position="563"/>
    </location>
</feature>
<feature type="domain" description="SRCR" evidence="10">
    <location>
        <begin position="1"/>
        <end position="44"/>
    </location>
</feature>
<keyword evidence="9" id="KW-0812">Transmembrane</keyword>
<reference evidence="11" key="1">
    <citation type="thesis" date="2021" institute="BYU ScholarsArchive" country="Provo, UT, USA">
        <title>Applications of and Algorithms for Genome Assembly and Genomic Analyses with an Emphasis on Marine Teleosts.</title>
        <authorList>
            <person name="Pickett B.D."/>
        </authorList>
    </citation>
    <scope>NUCLEOTIDE SEQUENCE</scope>
    <source>
        <strain evidence="11">HI-2016</strain>
    </source>
</reference>
<keyword evidence="5 7" id="KW-1015">Disulfide bond</keyword>
<evidence type="ECO:0000256" key="9">
    <source>
        <dbReference type="SAM" id="Phobius"/>
    </source>
</evidence>
<evidence type="ECO:0000256" key="4">
    <source>
        <dbReference type="ARBA" id="ARBA00022737"/>
    </source>
</evidence>
<feature type="non-terminal residue" evidence="11">
    <location>
        <position position="1"/>
    </location>
</feature>
<accession>A0A8T2NAE2</accession>
<dbReference type="PROSITE" id="PS50287">
    <property type="entry name" value="SRCR_2"/>
    <property type="match status" value="3"/>
</dbReference>
<keyword evidence="9" id="KW-1133">Transmembrane helix</keyword>
<evidence type="ECO:0000313" key="11">
    <source>
        <dbReference type="EMBL" id="KAG9337279.1"/>
    </source>
</evidence>
<dbReference type="AlphaFoldDB" id="A0A8T2NAE2"/>
<evidence type="ECO:0000256" key="6">
    <source>
        <dbReference type="ARBA" id="ARBA00023180"/>
    </source>
</evidence>
<feature type="non-terminal residue" evidence="11">
    <location>
        <position position="563"/>
    </location>
</feature>
<evidence type="ECO:0000256" key="2">
    <source>
        <dbReference type="ARBA" id="ARBA00022525"/>
    </source>
</evidence>
<feature type="compositionally biased region" description="Polar residues" evidence="8">
    <location>
        <begin position="358"/>
        <end position="367"/>
    </location>
</feature>
<dbReference type="InterPro" id="IPR036772">
    <property type="entry name" value="SRCR-like_dom_sf"/>
</dbReference>
<comment type="caution">
    <text evidence="7">Lacks conserved residue(s) required for the propagation of feature annotation.</text>
</comment>